<dbReference type="FunFam" id="2.40.50.140:FF:000009">
    <property type="entry name" value="Elongation factor P"/>
    <property type="match status" value="1"/>
</dbReference>
<dbReference type="UniPathway" id="UPA00345"/>
<dbReference type="InterPro" id="IPR014722">
    <property type="entry name" value="Rib_uL2_dom2"/>
</dbReference>
<dbReference type="GO" id="GO:0005829">
    <property type="term" value="C:cytosol"/>
    <property type="evidence" value="ECO:0007669"/>
    <property type="project" value="UniProtKB-ARBA"/>
</dbReference>
<comment type="function">
    <text evidence="8">Involved in peptide bond synthesis. Alleviates ribosome stalling that occurs when 3 or more consecutive Pro residues or the sequence PPG is present in a protein, possibly by augmenting the peptidyl transferase activity of the ribosome. Modification of Lys-34 is required for alleviation.</text>
</comment>
<dbReference type="SUPFAM" id="SSF50249">
    <property type="entry name" value="Nucleic acid-binding proteins"/>
    <property type="match status" value="2"/>
</dbReference>
<dbReference type="Pfam" id="PF08207">
    <property type="entry name" value="EFP_N"/>
    <property type="match status" value="1"/>
</dbReference>
<dbReference type="PIRSF" id="PIRSF005901">
    <property type="entry name" value="EF-P"/>
    <property type="match status" value="1"/>
</dbReference>
<dbReference type="SMART" id="SM01185">
    <property type="entry name" value="EFP"/>
    <property type="match status" value="1"/>
</dbReference>
<dbReference type="PROSITE" id="PS01275">
    <property type="entry name" value="EFP"/>
    <property type="match status" value="1"/>
</dbReference>
<reference evidence="13 14" key="1">
    <citation type="submission" date="2018-03" db="EMBL/GenBank/DDBJ databases">
        <title>Marinobacter brunus sp. nov., a marine bacterium of Gamma-proteobacteria isolated from the surface seawater of the South China Sea.</title>
        <authorList>
            <person name="Cheng H."/>
            <person name="Wu Y.-H."/>
            <person name="Xamxidin M."/>
            <person name="Xu X.-W."/>
        </authorList>
    </citation>
    <scope>NUCLEOTIDE SEQUENCE [LARGE SCALE GENOMIC DNA]</scope>
    <source>
        <strain evidence="13 14">NH169-3</strain>
    </source>
</reference>
<dbReference type="NCBIfam" id="NF001810">
    <property type="entry name" value="PRK00529.1"/>
    <property type="match status" value="1"/>
</dbReference>
<dbReference type="InterPro" id="IPR008991">
    <property type="entry name" value="Translation_prot_SH3-like_sf"/>
</dbReference>
<name>A0A2T1K7G5_9GAMM</name>
<feature type="domain" description="Elongation factor P C-terminal" evidence="11">
    <location>
        <begin position="132"/>
        <end position="187"/>
    </location>
</feature>
<evidence type="ECO:0000256" key="3">
    <source>
        <dbReference type="ARBA" id="ARBA00009479"/>
    </source>
</evidence>
<dbReference type="InterPro" id="IPR020599">
    <property type="entry name" value="Transl_elong_fac_P/YeiP"/>
</dbReference>
<dbReference type="Pfam" id="PF09285">
    <property type="entry name" value="Elong-fact-P_C"/>
    <property type="match status" value="1"/>
</dbReference>
<gene>
    <name evidence="8 13" type="primary">efp</name>
    <name evidence="13" type="ORF">C7H09_11905</name>
</gene>
<dbReference type="PANTHER" id="PTHR30053:SF12">
    <property type="entry name" value="ELONGATION FACTOR P (EF-P) FAMILY PROTEIN"/>
    <property type="match status" value="1"/>
</dbReference>
<dbReference type="RefSeq" id="WP_106762905.1">
    <property type="nucleotide sequence ID" value="NZ_PXNP01000085.1"/>
</dbReference>
<dbReference type="GO" id="GO:0043043">
    <property type="term" value="P:peptide biosynthetic process"/>
    <property type="evidence" value="ECO:0007669"/>
    <property type="project" value="InterPro"/>
</dbReference>
<comment type="pathway">
    <text evidence="2 8">Protein biosynthesis; polypeptide chain elongation.</text>
</comment>
<keyword evidence="6 8" id="KW-0648">Protein biosynthesis</keyword>
<dbReference type="OrthoDB" id="9801844at2"/>
<evidence type="ECO:0000256" key="1">
    <source>
        <dbReference type="ARBA" id="ARBA00004496"/>
    </source>
</evidence>
<sequence>MASYSTNEFRGGLKVLLDGDPCIILENEFVKPGKGQAFNRVKLRNLMSNRVWERTFKSGESLEAADVMEQDMEYLYTDGEFWHFMLTDGSFEQFAADAKAVGDCVKWLKEQDVYTVVLYNGAPLTVAPPNFVELEVVDTDPGMKGDTAQGGSKPATLSTGAVVSVPLFITIGEVLKVDTRSGEYVSRVKSS</sequence>
<evidence type="ECO:0000256" key="7">
    <source>
        <dbReference type="ARBA" id="ARBA00023278"/>
    </source>
</evidence>
<comment type="similarity">
    <text evidence="3 8 10">Belongs to the elongation factor P family.</text>
</comment>
<dbReference type="FunFam" id="2.30.30.30:FF:000003">
    <property type="entry name" value="Elongation factor P"/>
    <property type="match status" value="1"/>
</dbReference>
<evidence type="ECO:0000256" key="9">
    <source>
        <dbReference type="NCBIfam" id="TIGR00038"/>
    </source>
</evidence>
<dbReference type="InterPro" id="IPR011768">
    <property type="entry name" value="Transl_elongation_fac_P"/>
</dbReference>
<dbReference type="Gene3D" id="2.30.30.30">
    <property type="match status" value="1"/>
</dbReference>
<protein>
    <recommendedName>
        <fullName evidence="8 9">Elongation factor P</fullName>
        <shortName evidence="8">EF-P</shortName>
    </recommendedName>
</protein>
<evidence type="ECO:0000313" key="13">
    <source>
        <dbReference type="EMBL" id="PSF06037.1"/>
    </source>
</evidence>
<evidence type="ECO:0000256" key="5">
    <source>
        <dbReference type="ARBA" id="ARBA00022768"/>
    </source>
</evidence>
<evidence type="ECO:0000259" key="12">
    <source>
        <dbReference type="SMART" id="SM01185"/>
    </source>
</evidence>
<dbReference type="NCBIfam" id="TIGR00038">
    <property type="entry name" value="efp"/>
    <property type="match status" value="1"/>
</dbReference>
<comment type="PTM">
    <text evidence="8">May be beta-lysylated on the epsilon-amino group of Lys-34 by the combined action of EpmA and EpmB, and then hydroxylated on the C5 position of the same residue by EpmC (if this protein is present). Lysylation is critical for the stimulatory effect of EF-P on peptide-bond formation. The lysylation moiety may extend toward the peptidyltransferase center and stabilize the terminal 3-CCA end of the tRNA. Hydroxylation of the C5 position on Lys-34 may allow additional potential stabilizing hydrogen-bond interactions with the P-tRNA.</text>
</comment>
<comment type="subcellular location">
    <subcellularLocation>
        <location evidence="1 8">Cytoplasm</location>
    </subcellularLocation>
</comment>
<dbReference type="InterPro" id="IPR015365">
    <property type="entry name" value="Elong-fact-P_C"/>
</dbReference>
<dbReference type="HAMAP" id="MF_00141">
    <property type="entry name" value="EF_P"/>
    <property type="match status" value="1"/>
</dbReference>
<evidence type="ECO:0000259" key="11">
    <source>
        <dbReference type="SMART" id="SM00841"/>
    </source>
</evidence>
<evidence type="ECO:0000256" key="6">
    <source>
        <dbReference type="ARBA" id="ARBA00022917"/>
    </source>
</evidence>
<keyword evidence="14" id="KW-1185">Reference proteome</keyword>
<keyword evidence="4 8" id="KW-0963">Cytoplasm</keyword>
<evidence type="ECO:0000256" key="4">
    <source>
        <dbReference type="ARBA" id="ARBA00022490"/>
    </source>
</evidence>
<keyword evidence="7 8" id="KW-0379">Hydroxylation</keyword>
<dbReference type="CDD" id="cd05794">
    <property type="entry name" value="S1_EF-P_repeat_2"/>
    <property type="match status" value="1"/>
</dbReference>
<organism evidence="13 14">
    <name type="scientific">Marinobacter fuscus</name>
    <dbReference type="NCBI Taxonomy" id="2109942"/>
    <lineage>
        <taxon>Bacteria</taxon>
        <taxon>Pseudomonadati</taxon>
        <taxon>Pseudomonadota</taxon>
        <taxon>Gammaproteobacteria</taxon>
        <taxon>Pseudomonadales</taxon>
        <taxon>Marinobacteraceae</taxon>
        <taxon>Marinobacter</taxon>
    </lineage>
</organism>
<feature type="domain" description="Translation elongation factor P/YeiP central" evidence="12">
    <location>
        <begin position="69"/>
        <end position="124"/>
    </location>
</feature>
<dbReference type="AlphaFoldDB" id="A0A2T1K7G5"/>
<dbReference type="InterPro" id="IPR001059">
    <property type="entry name" value="Transl_elong_P/YeiP_cen"/>
</dbReference>
<dbReference type="Proteomes" id="UP000239866">
    <property type="component" value="Unassembled WGS sequence"/>
</dbReference>
<evidence type="ECO:0000313" key="14">
    <source>
        <dbReference type="Proteomes" id="UP000239866"/>
    </source>
</evidence>
<accession>A0A2T1K7G5</accession>
<evidence type="ECO:0000256" key="10">
    <source>
        <dbReference type="RuleBase" id="RU004389"/>
    </source>
</evidence>
<comment type="caution">
    <text evidence="13">The sequence shown here is derived from an EMBL/GenBank/DDBJ whole genome shotgun (WGS) entry which is preliminary data.</text>
</comment>
<dbReference type="PANTHER" id="PTHR30053">
    <property type="entry name" value="ELONGATION FACTOR P"/>
    <property type="match status" value="1"/>
</dbReference>
<dbReference type="GO" id="GO:0003746">
    <property type="term" value="F:translation elongation factor activity"/>
    <property type="evidence" value="ECO:0007669"/>
    <property type="project" value="UniProtKB-UniRule"/>
</dbReference>
<evidence type="ECO:0000256" key="2">
    <source>
        <dbReference type="ARBA" id="ARBA00004815"/>
    </source>
</evidence>
<dbReference type="SMART" id="SM00841">
    <property type="entry name" value="Elong-fact-P_C"/>
    <property type="match status" value="1"/>
</dbReference>
<feature type="modified residue" description="N6-(3,6-diaminohexanoyl)-5-hydroxylysine" evidence="8">
    <location>
        <position position="34"/>
    </location>
</feature>
<evidence type="ECO:0000256" key="8">
    <source>
        <dbReference type="HAMAP-Rule" id="MF_00141"/>
    </source>
</evidence>
<keyword evidence="5 8" id="KW-0251">Elongation factor</keyword>
<dbReference type="Pfam" id="PF01132">
    <property type="entry name" value="EFP"/>
    <property type="match status" value="1"/>
</dbReference>
<dbReference type="InterPro" id="IPR013852">
    <property type="entry name" value="Transl_elong_P/YeiP_CS"/>
</dbReference>
<dbReference type="FunFam" id="2.40.50.140:FF:000004">
    <property type="entry name" value="Elongation factor P"/>
    <property type="match status" value="1"/>
</dbReference>
<dbReference type="InterPro" id="IPR013185">
    <property type="entry name" value="Transl_elong_KOW-like"/>
</dbReference>
<dbReference type="EMBL" id="PXNP01000085">
    <property type="protein sequence ID" value="PSF06037.1"/>
    <property type="molecule type" value="Genomic_DNA"/>
</dbReference>
<dbReference type="CDD" id="cd04470">
    <property type="entry name" value="S1_EF-P_repeat_1"/>
    <property type="match status" value="1"/>
</dbReference>
<proteinExistence type="inferred from homology"/>
<dbReference type="InterPro" id="IPR012340">
    <property type="entry name" value="NA-bd_OB-fold"/>
</dbReference>
<dbReference type="SUPFAM" id="SSF50104">
    <property type="entry name" value="Translation proteins SH3-like domain"/>
    <property type="match status" value="1"/>
</dbReference>
<dbReference type="Gene3D" id="2.40.50.140">
    <property type="entry name" value="Nucleic acid-binding proteins"/>
    <property type="match status" value="2"/>
</dbReference>